<evidence type="ECO:0000256" key="4">
    <source>
        <dbReference type="ARBA" id="ARBA00023136"/>
    </source>
</evidence>
<proteinExistence type="inferred from homology"/>
<dbReference type="RefSeq" id="WP_330973736.1">
    <property type="nucleotide sequence ID" value="NZ_JAZGLY010000002.1"/>
</dbReference>
<feature type="domain" description="RagB/SusD" evidence="7">
    <location>
        <begin position="344"/>
        <end position="539"/>
    </location>
</feature>
<feature type="chain" id="PRO_5045333586" evidence="6">
    <location>
        <begin position="24"/>
        <end position="539"/>
    </location>
</feature>
<evidence type="ECO:0000259" key="7">
    <source>
        <dbReference type="Pfam" id="PF07980"/>
    </source>
</evidence>
<dbReference type="SUPFAM" id="SSF48452">
    <property type="entry name" value="TPR-like"/>
    <property type="match status" value="1"/>
</dbReference>
<evidence type="ECO:0000313" key="9">
    <source>
        <dbReference type="EMBL" id="MEE6186326.1"/>
    </source>
</evidence>
<protein>
    <submittedName>
        <fullName evidence="9">RagB/SusD family nutrient uptake outer membrane protein</fullName>
    </submittedName>
</protein>
<evidence type="ECO:0000256" key="2">
    <source>
        <dbReference type="ARBA" id="ARBA00006275"/>
    </source>
</evidence>
<feature type="signal peptide" evidence="6">
    <location>
        <begin position="1"/>
        <end position="23"/>
    </location>
</feature>
<keyword evidence="4" id="KW-0472">Membrane</keyword>
<keyword evidence="3 6" id="KW-0732">Signal</keyword>
<dbReference type="CDD" id="cd08977">
    <property type="entry name" value="SusD"/>
    <property type="match status" value="1"/>
</dbReference>
<dbReference type="EMBL" id="JAZGLY010000002">
    <property type="protein sequence ID" value="MEE6186326.1"/>
    <property type="molecule type" value="Genomic_DNA"/>
</dbReference>
<dbReference type="InterPro" id="IPR033985">
    <property type="entry name" value="SusD-like_N"/>
</dbReference>
<dbReference type="Gene3D" id="1.25.40.390">
    <property type="match status" value="1"/>
</dbReference>
<dbReference type="Proteomes" id="UP001357452">
    <property type="component" value="Unassembled WGS sequence"/>
</dbReference>
<accession>A0ABU7REA1</accession>
<keyword evidence="10" id="KW-1185">Reference proteome</keyword>
<comment type="subcellular location">
    <subcellularLocation>
        <location evidence="1">Cell outer membrane</location>
    </subcellularLocation>
</comment>
<gene>
    <name evidence="9" type="ORF">V2H41_03485</name>
</gene>
<evidence type="ECO:0000256" key="1">
    <source>
        <dbReference type="ARBA" id="ARBA00004442"/>
    </source>
</evidence>
<sequence>MEKIKTLLAILCLTLGASCSSFLDTEPEDFLSPEFFYQNESQIHTALVGVYNKLSDTRDGAPLYASAYFTFMGTEGDDGFYRKGPESALPGQFMYNPSAPHVANLWRALYEGINLANVLLEKLDDADMDDRKREIVRGETLFLRAYYYFLLVSNYGDVPLKLTSSTTPYNTDMERTPSHIVYQQITEDMERAYDLVESATEVGFGGRVNKSAVAGILARVYLYWAGEPLKDHSKYKNARDWAYKVIQSGEHALNPSFEDVFVKLAADAYDIKESIWEVEFYGNRTDRPRQAGMLGNYIGIVSNNDSIGRSNGNIWASGRLYNLYKPGDLRRDWTIAPYRFNPTESTNREYFAATQIWTRYAGKYRREKEVFFPKSVGYTPINFPLLRYSDVLLMFAEADNEVNGGPTPEAIKYFNMVRRRGFGFPFSEADLQVPNPVSDLTNDEKSDKLSFLEAIQDERSRELAFECLRKYDLIRWGIYISSMKALSNLYLTSTTPSTPSTQARNVATALGMISDRHKLLPIPTHEMMLNRKLVQNPGW</sequence>
<evidence type="ECO:0000313" key="10">
    <source>
        <dbReference type="Proteomes" id="UP001357452"/>
    </source>
</evidence>
<reference evidence="9 10" key="1">
    <citation type="submission" date="2024-01" db="EMBL/GenBank/DDBJ databases">
        <title>Niabella digestum sp. nov., isolated from waste digestion system.</title>
        <authorList>
            <person name="Zhang L."/>
        </authorList>
    </citation>
    <scope>NUCLEOTIDE SEQUENCE [LARGE SCALE GENOMIC DNA]</scope>
    <source>
        <strain evidence="9 10">A18</strain>
    </source>
</reference>
<comment type="caution">
    <text evidence="9">The sequence shown here is derived from an EMBL/GenBank/DDBJ whole genome shotgun (WGS) entry which is preliminary data.</text>
</comment>
<dbReference type="Pfam" id="PF07980">
    <property type="entry name" value="SusD_RagB"/>
    <property type="match status" value="1"/>
</dbReference>
<evidence type="ECO:0000256" key="6">
    <source>
        <dbReference type="SAM" id="SignalP"/>
    </source>
</evidence>
<dbReference type="InterPro" id="IPR012944">
    <property type="entry name" value="SusD_RagB_dom"/>
</dbReference>
<dbReference type="Pfam" id="PF14322">
    <property type="entry name" value="SusD-like_3"/>
    <property type="match status" value="1"/>
</dbReference>
<feature type="domain" description="SusD-like N-terminal" evidence="8">
    <location>
        <begin position="22"/>
        <end position="222"/>
    </location>
</feature>
<organism evidence="9 10">
    <name type="scientific">Niabella digestorum</name>
    <dbReference type="NCBI Taxonomy" id="3117701"/>
    <lineage>
        <taxon>Bacteria</taxon>
        <taxon>Pseudomonadati</taxon>
        <taxon>Bacteroidota</taxon>
        <taxon>Chitinophagia</taxon>
        <taxon>Chitinophagales</taxon>
        <taxon>Chitinophagaceae</taxon>
        <taxon>Niabella</taxon>
    </lineage>
</organism>
<dbReference type="PROSITE" id="PS51257">
    <property type="entry name" value="PROKAR_LIPOPROTEIN"/>
    <property type="match status" value="1"/>
</dbReference>
<dbReference type="InterPro" id="IPR011990">
    <property type="entry name" value="TPR-like_helical_dom_sf"/>
</dbReference>
<evidence type="ECO:0000259" key="8">
    <source>
        <dbReference type="Pfam" id="PF14322"/>
    </source>
</evidence>
<keyword evidence="5" id="KW-0998">Cell outer membrane</keyword>
<evidence type="ECO:0000256" key="3">
    <source>
        <dbReference type="ARBA" id="ARBA00022729"/>
    </source>
</evidence>
<comment type="similarity">
    <text evidence="2">Belongs to the SusD family.</text>
</comment>
<name>A0ABU7REA1_9BACT</name>
<evidence type="ECO:0000256" key="5">
    <source>
        <dbReference type="ARBA" id="ARBA00023237"/>
    </source>
</evidence>